<evidence type="ECO:0000256" key="10">
    <source>
        <dbReference type="ARBA" id="ARBA00023242"/>
    </source>
</evidence>
<feature type="region of interest" description="Disordered" evidence="14">
    <location>
        <begin position="928"/>
        <end position="949"/>
    </location>
</feature>
<feature type="compositionally biased region" description="Basic and acidic residues" evidence="14">
    <location>
        <begin position="453"/>
        <end position="462"/>
    </location>
</feature>
<feature type="region of interest" description="Disordered" evidence="14">
    <location>
        <begin position="238"/>
        <end position="284"/>
    </location>
</feature>
<evidence type="ECO:0000256" key="8">
    <source>
        <dbReference type="ARBA" id="ARBA00022843"/>
    </source>
</evidence>
<dbReference type="InterPro" id="IPR001357">
    <property type="entry name" value="BRCT_dom"/>
</dbReference>
<dbReference type="InterPro" id="IPR000253">
    <property type="entry name" value="FHA_dom"/>
</dbReference>
<evidence type="ECO:0000259" key="16">
    <source>
        <dbReference type="PROSITE" id="PS50172"/>
    </source>
</evidence>
<feature type="domain" description="BRCT" evidence="16">
    <location>
        <begin position="1508"/>
        <end position="1595"/>
    </location>
</feature>
<keyword evidence="9" id="KW-0007">Acetylation</keyword>
<feature type="region of interest" description="Disordered" evidence="14">
    <location>
        <begin position="1318"/>
        <end position="1341"/>
    </location>
</feature>
<keyword evidence="17" id="KW-1185">Reference proteome</keyword>
<keyword evidence="11" id="KW-0131">Cell cycle</keyword>
<proteinExistence type="predicted"/>
<comment type="subcellular location">
    <subcellularLocation>
        <location evidence="2">Chromosome</location>
    </subcellularLocation>
    <subcellularLocation>
        <location evidence="1">Nucleus</location>
    </subcellularLocation>
</comment>
<dbReference type="SMART" id="SM00240">
    <property type="entry name" value="FHA"/>
    <property type="match status" value="1"/>
</dbReference>
<keyword evidence="6" id="KW-0677">Repeat</keyword>
<keyword evidence="10" id="KW-0539">Nucleus</keyword>
<feature type="domain" description="BRCT" evidence="16">
    <location>
        <begin position="1422"/>
        <end position="1487"/>
    </location>
</feature>
<evidence type="ECO:0000256" key="6">
    <source>
        <dbReference type="ARBA" id="ARBA00022737"/>
    </source>
</evidence>
<evidence type="ECO:0000256" key="3">
    <source>
        <dbReference type="ARBA" id="ARBA00015014"/>
    </source>
</evidence>
<reference evidence="18" key="1">
    <citation type="submission" date="2025-08" db="UniProtKB">
        <authorList>
            <consortium name="RefSeq"/>
        </authorList>
    </citation>
    <scope>IDENTIFICATION</scope>
    <source>
        <tissue evidence="18">Whole Larva</tissue>
    </source>
</reference>
<accession>A0ABM1MD85</accession>
<dbReference type="PROSITE" id="PS50172">
    <property type="entry name" value="BRCT"/>
    <property type="match status" value="2"/>
</dbReference>
<organism evidence="17 18">
    <name type="scientific">Nicrophorus vespilloides</name>
    <name type="common">Boreal carrion beetle</name>
    <dbReference type="NCBI Taxonomy" id="110193"/>
    <lineage>
        <taxon>Eukaryota</taxon>
        <taxon>Metazoa</taxon>
        <taxon>Ecdysozoa</taxon>
        <taxon>Arthropoda</taxon>
        <taxon>Hexapoda</taxon>
        <taxon>Insecta</taxon>
        <taxon>Pterygota</taxon>
        <taxon>Neoptera</taxon>
        <taxon>Endopterygota</taxon>
        <taxon>Coleoptera</taxon>
        <taxon>Polyphaga</taxon>
        <taxon>Staphyliniformia</taxon>
        <taxon>Silphidae</taxon>
        <taxon>Nicrophorinae</taxon>
        <taxon>Nicrophorus</taxon>
    </lineage>
</organism>
<evidence type="ECO:0000256" key="4">
    <source>
        <dbReference type="ARBA" id="ARBA00022454"/>
    </source>
</evidence>
<keyword evidence="4" id="KW-0158">Chromosome</keyword>
<dbReference type="Proteomes" id="UP000695000">
    <property type="component" value="Unplaced"/>
</dbReference>
<dbReference type="SMART" id="SM00292">
    <property type="entry name" value="BRCT"/>
    <property type="match status" value="2"/>
</dbReference>
<evidence type="ECO:0000256" key="1">
    <source>
        <dbReference type="ARBA" id="ARBA00004123"/>
    </source>
</evidence>
<evidence type="ECO:0000256" key="13">
    <source>
        <dbReference type="ARBA" id="ARBA00030146"/>
    </source>
</evidence>
<evidence type="ECO:0000313" key="18">
    <source>
        <dbReference type="RefSeq" id="XP_017772535.1"/>
    </source>
</evidence>
<sequence>MSEIKVKRLKMGSLVSIHNEVYPVYKGLNPIGRNKEATVIIKDTEISHHHAIITIVDENNQYVSDFGSCNGVFVDNKRLNPLELCKIHDGMVIKFSTIDFTFNKDTHNLEETLNQRNTQAHESVYSAATQYINESALGNTQNQIPDDGFDFSTVDTQTIENNTIPTENINDFKRSSSETDNIQASTSAGIPIGKTIAQNEGETEKVREKNSNALDELSEDSFDFNTVNTPTEIINESNKDKKAIASNDVSGDGFNTVNTNSKQNSPSKEENEMHMNSVRSPSNDEMEIGNNFNGIEMGPITQAMDEELDRMERISEMCTQILPVRNNDSIHEAPTQIIDCLESSTEDEKSVADNINIYEAATQMILENNQANGDQNNDNLEDEFDTDRQSQLHLSQLTKKCSRTVLDSQDFDEEVVNTEGVEDQVVQERDEEVVNTEVVEEQVVQERDEEIDDSNKQNESKKCVLNIPNQNKNDSVDEKIDSDRGDDSGSDTDVEGNINANSKFMNSMTDVEESFIEKPLCLDSTDSIIPETQEYNDSFKASTSRAGRFSNFTDVIPCSQEYSSEDLSLRITSSASSNDEKKLSTIEEKSEIHDDEDVIESDDEVAFPTSNRVLPHQDNDNEDAVSVQWEFAETAQKSCEETIDDDCDTEEFDIAAATRNVILQSNTDETNVVAEENTNSDTEFDFDCATQKVNDSSMEKKESVNNIEPIEIVKIQAVNEEVTIDGNETTLIESSDIDFNCPTQRIVELQENSTISLQKNQSKDSLEMDTNSLFAAQTQKIDGEGEDDVCDTDSFDFGAPTQKVELQSKSESDEDGDSLFLAATQKIENSPKNDEVVDDFDFVVPTQPLAFKTNHKKQATNAELDLDAPTQIISNISNESTNTDSFYDYDLPTQKVCNKVAATVQEEPDDKRIDDGSDDDFDFMAPTQKVSSNTYENNNKANSSKYNASEDIEIRKDPKSKDKVSFEMDSDFNTPTQDILSNSIKINDLLETQPLEDVPVINEPRIESQLEVMFDTETVHYQENAECRPSNPMASVLIESSTQDILGMLENDSENNKTPGKRMSNSKPDCEKPAKKPKEDISNEVCSAIKRESTENKKTDVTNISEDLNDVDKQNKNYTEQSSGESSCNEAMSSWSKKFSRLSTKRNVKNSSDEELINDNNDLMDMDFTNMNNDANTNIDNVTILIEDSNDNELIILEDNSNDKEANNDEDDNDNINKSAKKLRRKTHALVDDDLESQNMDTSAPSTSSDNKTPKRTLRTRKPSESKPNSNLYIVNLDNPDVSDFVETKVKMTKRRKSEANDILKNLDSVIIEGKRKRRGAPRKIAKIEEDSSDEDDGKITFTVPKKQPQLKISDTEDGETVAEVILSRPKVLLKRGRKTKKEKESGESTHEASDLNISVASRAKRIIKHKVCFTLCDEPGLTTIIRTLGGTVIDDVDKCTVLITKHVQRTMKLLRAIGLKIPICSPNWLNDSKSKGSFLDPWDYLIVDEEAETKWSFSLKESFNRSNSVKLFSGYFFQLQVTQSVDVLKGAIEGSGGKVVSRMPKAGNFVVVSAPENKKKFEKYLKQGVVVVSTESIFDGVLRQEIVFNKYLLK</sequence>
<dbReference type="Pfam" id="PF00498">
    <property type="entry name" value="FHA"/>
    <property type="match status" value="1"/>
</dbReference>
<gene>
    <name evidence="18" type="primary">LOC108559699</name>
</gene>
<dbReference type="SUPFAM" id="SSF52113">
    <property type="entry name" value="BRCT domain"/>
    <property type="match status" value="1"/>
</dbReference>
<feature type="compositionally biased region" description="Basic and acidic residues" evidence="14">
    <location>
        <begin position="1068"/>
        <end position="1081"/>
    </location>
</feature>
<evidence type="ECO:0000256" key="5">
    <source>
        <dbReference type="ARBA" id="ARBA00022499"/>
    </source>
</evidence>
<feature type="compositionally biased region" description="Low complexity" evidence="14">
    <location>
        <begin position="935"/>
        <end position="949"/>
    </location>
</feature>
<evidence type="ECO:0000259" key="15">
    <source>
        <dbReference type="PROSITE" id="PS50006"/>
    </source>
</evidence>
<keyword evidence="8" id="KW-0832">Ubl conjugation</keyword>
<evidence type="ECO:0000256" key="7">
    <source>
        <dbReference type="ARBA" id="ARBA00022763"/>
    </source>
</evidence>
<evidence type="ECO:0000256" key="2">
    <source>
        <dbReference type="ARBA" id="ARBA00004286"/>
    </source>
</evidence>
<feature type="region of interest" description="Disordered" evidence="14">
    <location>
        <begin position="1107"/>
        <end position="1131"/>
    </location>
</feature>
<keyword evidence="5" id="KW-1017">Isopeptide bond</keyword>
<dbReference type="InterPro" id="IPR008984">
    <property type="entry name" value="SMAD_FHA_dom_sf"/>
</dbReference>
<dbReference type="CDD" id="cd00060">
    <property type="entry name" value="FHA"/>
    <property type="match status" value="1"/>
</dbReference>
<feature type="compositionally biased region" description="Basic residues" evidence="14">
    <location>
        <begin position="1219"/>
        <end position="1228"/>
    </location>
</feature>
<keyword evidence="7" id="KW-0227">DNA damage</keyword>
<dbReference type="InterPro" id="IPR051579">
    <property type="entry name" value="DDR_Transcriptional_Reg"/>
</dbReference>
<dbReference type="PANTHER" id="PTHR23196:SF1">
    <property type="entry name" value="PAX-INTERACTING PROTEIN 1"/>
    <property type="match status" value="1"/>
</dbReference>
<feature type="region of interest" description="Disordered" evidence="14">
    <location>
        <begin position="1050"/>
        <end position="1084"/>
    </location>
</feature>
<feature type="domain" description="FHA" evidence="15">
    <location>
        <begin position="29"/>
        <end position="79"/>
    </location>
</feature>
<dbReference type="Gene3D" id="3.40.50.10190">
    <property type="entry name" value="BRCT domain"/>
    <property type="match status" value="2"/>
</dbReference>
<name>A0ABM1MD85_NICVS</name>
<feature type="region of interest" description="Disordered" evidence="14">
    <location>
        <begin position="1200"/>
        <end position="1271"/>
    </location>
</feature>
<evidence type="ECO:0000256" key="11">
    <source>
        <dbReference type="ARBA" id="ARBA00023306"/>
    </source>
</evidence>
<dbReference type="CDD" id="cd18432">
    <property type="entry name" value="BRCT_PAXIP1_rpt6_like"/>
    <property type="match status" value="1"/>
</dbReference>
<dbReference type="PANTHER" id="PTHR23196">
    <property type="entry name" value="PAX TRANSCRIPTION ACTIVATION DOMAIN INTERACTING PROTEIN"/>
    <property type="match status" value="1"/>
</dbReference>
<dbReference type="InterPro" id="IPR036420">
    <property type="entry name" value="BRCT_dom_sf"/>
</dbReference>
<dbReference type="CDD" id="cd17744">
    <property type="entry name" value="BRCT_MDC1_rpt1"/>
    <property type="match status" value="1"/>
</dbReference>
<feature type="compositionally biased region" description="Polar residues" evidence="14">
    <location>
        <begin position="1116"/>
        <end position="1131"/>
    </location>
</feature>
<feature type="compositionally biased region" description="Basic and acidic residues" evidence="14">
    <location>
        <begin position="474"/>
        <end position="487"/>
    </location>
</feature>
<feature type="compositionally biased region" description="Acidic residues" evidence="14">
    <location>
        <begin position="429"/>
        <end position="440"/>
    </location>
</feature>
<feature type="compositionally biased region" description="Polar residues" evidence="14">
    <location>
        <begin position="1237"/>
        <end position="1251"/>
    </location>
</feature>
<evidence type="ECO:0000313" key="17">
    <source>
        <dbReference type="Proteomes" id="UP000695000"/>
    </source>
</evidence>
<dbReference type="Gene3D" id="2.60.200.20">
    <property type="match status" value="1"/>
</dbReference>
<dbReference type="SUPFAM" id="SSF49879">
    <property type="entry name" value="SMAD/FHA domain"/>
    <property type="match status" value="1"/>
</dbReference>
<feature type="compositionally biased region" description="Polar residues" evidence="14">
    <location>
        <begin position="247"/>
        <end position="266"/>
    </location>
</feature>
<protein>
    <recommendedName>
        <fullName evidence="3">Mediator of DNA damage checkpoint protein 1</fullName>
    </recommendedName>
    <alternativeName>
        <fullName evidence="13">PAX transactivation activation domain-interacting protein</fullName>
    </alternativeName>
    <alternativeName>
        <fullName evidence="12">PAX-interacting protein 1</fullName>
    </alternativeName>
</protein>
<evidence type="ECO:0000256" key="12">
    <source>
        <dbReference type="ARBA" id="ARBA00023858"/>
    </source>
</evidence>
<dbReference type="Pfam" id="PF16589">
    <property type="entry name" value="BRCT_2"/>
    <property type="match status" value="1"/>
</dbReference>
<dbReference type="GeneID" id="108559699"/>
<dbReference type="Pfam" id="PF16770">
    <property type="entry name" value="RTT107_BRCT_5"/>
    <property type="match status" value="1"/>
</dbReference>
<evidence type="ECO:0000256" key="9">
    <source>
        <dbReference type="ARBA" id="ARBA00022990"/>
    </source>
</evidence>
<dbReference type="PROSITE" id="PS50006">
    <property type="entry name" value="FHA_DOMAIN"/>
    <property type="match status" value="1"/>
</dbReference>
<dbReference type="RefSeq" id="XP_017772535.1">
    <property type="nucleotide sequence ID" value="XM_017917046.1"/>
</dbReference>
<evidence type="ECO:0000256" key="14">
    <source>
        <dbReference type="SAM" id="MobiDB-lite"/>
    </source>
</evidence>
<feature type="region of interest" description="Disordered" evidence="14">
    <location>
        <begin position="418"/>
        <end position="499"/>
    </location>
</feature>